<evidence type="ECO:0000313" key="3">
    <source>
        <dbReference type="WBParaSite" id="HPBE_0001652301-mRNA-1"/>
    </source>
</evidence>
<dbReference type="WBParaSite" id="HPBE_0001652301-mRNA-1">
    <property type="protein sequence ID" value="HPBE_0001652301-mRNA-1"/>
    <property type="gene ID" value="HPBE_0001652301"/>
</dbReference>
<sequence length="118" mass="13036">MSRILLLTVCYGGGLNPWLVTAFVLWHHFTNPGEVEDVVYLSGKTELRAWYRVHTSAGASSDCATRAHTVSAPMLEEALGELSRASKKTKNVRLCAYLFDWTALLAVAYASETSAQRE</sequence>
<dbReference type="EMBL" id="UZAH01029464">
    <property type="protein sequence ID" value="VDP06214.1"/>
    <property type="molecule type" value="Genomic_DNA"/>
</dbReference>
<dbReference type="Proteomes" id="UP000050761">
    <property type="component" value="Unassembled WGS sequence"/>
</dbReference>
<evidence type="ECO:0000313" key="2">
    <source>
        <dbReference type="Proteomes" id="UP000050761"/>
    </source>
</evidence>
<organism evidence="2 3">
    <name type="scientific">Heligmosomoides polygyrus</name>
    <name type="common">Parasitic roundworm</name>
    <dbReference type="NCBI Taxonomy" id="6339"/>
    <lineage>
        <taxon>Eukaryota</taxon>
        <taxon>Metazoa</taxon>
        <taxon>Ecdysozoa</taxon>
        <taxon>Nematoda</taxon>
        <taxon>Chromadorea</taxon>
        <taxon>Rhabditida</taxon>
        <taxon>Rhabditina</taxon>
        <taxon>Rhabditomorpha</taxon>
        <taxon>Strongyloidea</taxon>
        <taxon>Heligmosomidae</taxon>
        <taxon>Heligmosomoides</taxon>
    </lineage>
</organism>
<dbReference type="AlphaFoldDB" id="A0A183G4Q8"/>
<name>A0A183G4Q8_HELPZ</name>
<keyword evidence="2" id="KW-1185">Reference proteome</keyword>
<reference evidence="3" key="2">
    <citation type="submission" date="2019-09" db="UniProtKB">
        <authorList>
            <consortium name="WormBaseParasite"/>
        </authorList>
    </citation>
    <scope>IDENTIFICATION</scope>
</reference>
<reference evidence="1 2" key="1">
    <citation type="submission" date="2018-11" db="EMBL/GenBank/DDBJ databases">
        <authorList>
            <consortium name="Pathogen Informatics"/>
        </authorList>
    </citation>
    <scope>NUCLEOTIDE SEQUENCE [LARGE SCALE GENOMIC DNA]</scope>
</reference>
<proteinExistence type="predicted"/>
<evidence type="ECO:0000313" key="1">
    <source>
        <dbReference type="EMBL" id="VDP06214.1"/>
    </source>
</evidence>
<accession>A0A183G4Q8</accession>
<accession>A0A3P8BL44</accession>
<protein>
    <submittedName>
        <fullName evidence="1 3">Uncharacterized protein</fullName>
    </submittedName>
</protein>
<gene>
    <name evidence="1" type="ORF">HPBE_LOCUS16522</name>
</gene>